<dbReference type="EMBL" id="MU825875">
    <property type="protein sequence ID" value="KAJ7386734.1"/>
    <property type="molecule type" value="Genomic_DNA"/>
</dbReference>
<dbReference type="OrthoDB" id="5980049at2759"/>
<comment type="caution">
    <text evidence="2">The sequence shown here is derived from an EMBL/GenBank/DDBJ whole genome shotgun (WGS) entry which is preliminary data.</text>
</comment>
<evidence type="ECO:0000313" key="2">
    <source>
        <dbReference type="EMBL" id="KAJ7386734.1"/>
    </source>
</evidence>
<sequence length="219" mass="25514">MAWNLSINFRRRDSEKPKEVSCVTEELQKWSEEFKVEETRAIHSLGKYRLAPVYDQFQIDPTRWNYWSPERQVQHVNSFREFLPKSYDSYTKPTSAGHKTSKSTKRRADLPEPEIFADRIPNVNPPLKKTALTPLRLSTVGESSQWQSILYISVTGNANFRMTQTTFTMVGFTQPQAALPVIQDQQNNSKGFTSRFLWLFPEPVFCRMRDSTLTPSQRI</sequence>
<organism evidence="2 3">
    <name type="scientific">Desmophyllum pertusum</name>
    <dbReference type="NCBI Taxonomy" id="174260"/>
    <lineage>
        <taxon>Eukaryota</taxon>
        <taxon>Metazoa</taxon>
        <taxon>Cnidaria</taxon>
        <taxon>Anthozoa</taxon>
        <taxon>Hexacorallia</taxon>
        <taxon>Scleractinia</taxon>
        <taxon>Caryophylliina</taxon>
        <taxon>Caryophylliidae</taxon>
        <taxon>Desmophyllum</taxon>
    </lineage>
</organism>
<evidence type="ECO:0000256" key="1">
    <source>
        <dbReference type="SAM" id="MobiDB-lite"/>
    </source>
</evidence>
<accession>A0A9W9ZTA2</accession>
<protein>
    <submittedName>
        <fullName evidence="2">Uncharacterized protein</fullName>
    </submittedName>
</protein>
<dbReference type="Proteomes" id="UP001163046">
    <property type="component" value="Unassembled WGS sequence"/>
</dbReference>
<evidence type="ECO:0000313" key="3">
    <source>
        <dbReference type="Proteomes" id="UP001163046"/>
    </source>
</evidence>
<proteinExistence type="predicted"/>
<feature type="region of interest" description="Disordered" evidence="1">
    <location>
        <begin position="90"/>
        <end position="110"/>
    </location>
</feature>
<gene>
    <name evidence="2" type="ORF">OS493_006747</name>
</gene>
<keyword evidence="3" id="KW-1185">Reference proteome</keyword>
<reference evidence="2" key="1">
    <citation type="submission" date="2023-01" db="EMBL/GenBank/DDBJ databases">
        <title>Genome assembly of the deep-sea coral Lophelia pertusa.</title>
        <authorList>
            <person name="Herrera S."/>
            <person name="Cordes E."/>
        </authorList>
    </citation>
    <scope>NUCLEOTIDE SEQUENCE</scope>
    <source>
        <strain evidence="2">USNM1676648</strain>
        <tissue evidence="2">Polyp</tissue>
    </source>
</reference>
<dbReference type="AlphaFoldDB" id="A0A9W9ZTA2"/>
<name>A0A9W9ZTA2_9CNID</name>